<organism evidence="2 3">
    <name type="scientific">Protopolystoma xenopodis</name>
    <dbReference type="NCBI Taxonomy" id="117903"/>
    <lineage>
        <taxon>Eukaryota</taxon>
        <taxon>Metazoa</taxon>
        <taxon>Spiralia</taxon>
        <taxon>Lophotrochozoa</taxon>
        <taxon>Platyhelminthes</taxon>
        <taxon>Monogenea</taxon>
        <taxon>Polyopisthocotylea</taxon>
        <taxon>Polystomatidea</taxon>
        <taxon>Polystomatidae</taxon>
        <taxon>Protopolystoma</taxon>
    </lineage>
</organism>
<proteinExistence type="predicted"/>
<comment type="caution">
    <text evidence="2">The sequence shown here is derived from an EMBL/GenBank/DDBJ whole genome shotgun (WGS) entry which is preliminary data.</text>
</comment>
<feature type="region of interest" description="Disordered" evidence="1">
    <location>
        <begin position="1"/>
        <end position="158"/>
    </location>
</feature>
<dbReference type="AlphaFoldDB" id="A0A448WU52"/>
<protein>
    <submittedName>
        <fullName evidence="2">Uncharacterized protein</fullName>
    </submittedName>
</protein>
<evidence type="ECO:0000313" key="3">
    <source>
        <dbReference type="Proteomes" id="UP000784294"/>
    </source>
</evidence>
<gene>
    <name evidence="2" type="ORF">PXEA_LOCUS13781</name>
</gene>
<evidence type="ECO:0000256" key="1">
    <source>
        <dbReference type="SAM" id="MobiDB-lite"/>
    </source>
</evidence>
<sequence>MFTSFSEIENTPASSSSLAADLFGNEHTDGRGKSSIDGQNQDEEIRGASASERRETGERYGTIEMQSRESRTQSYPKPTDEQDRKARKQHRMKPLDEQYRVFKSLEDPQKVRKKGEHTEAEDEMKESEEESEGVEDEDEDISGSEHKSAISQTFDVEQ</sequence>
<evidence type="ECO:0000313" key="2">
    <source>
        <dbReference type="EMBL" id="VEL20341.1"/>
    </source>
</evidence>
<dbReference type="Proteomes" id="UP000784294">
    <property type="component" value="Unassembled WGS sequence"/>
</dbReference>
<keyword evidence="3" id="KW-1185">Reference proteome</keyword>
<feature type="compositionally biased region" description="Basic and acidic residues" evidence="1">
    <location>
        <begin position="43"/>
        <end position="58"/>
    </location>
</feature>
<dbReference type="EMBL" id="CAAALY010045998">
    <property type="protein sequence ID" value="VEL20341.1"/>
    <property type="molecule type" value="Genomic_DNA"/>
</dbReference>
<feature type="compositionally biased region" description="Polar residues" evidence="1">
    <location>
        <begin position="1"/>
        <end position="18"/>
    </location>
</feature>
<accession>A0A448WU52</accession>
<feature type="compositionally biased region" description="Basic and acidic residues" evidence="1">
    <location>
        <begin position="24"/>
        <end position="34"/>
    </location>
</feature>
<feature type="compositionally biased region" description="Basic and acidic residues" evidence="1">
    <location>
        <begin position="93"/>
        <end position="110"/>
    </location>
</feature>
<reference evidence="2" key="1">
    <citation type="submission" date="2018-11" db="EMBL/GenBank/DDBJ databases">
        <authorList>
            <consortium name="Pathogen Informatics"/>
        </authorList>
    </citation>
    <scope>NUCLEOTIDE SEQUENCE</scope>
</reference>
<feature type="compositionally biased region" description="Polar residues" evidence="1">
    <location>
        <begin position="149"/>
        <end position="158"/>
    </location>
</feature>
<feature type="compositionally biased region" description="Acidic residues" evidence="1">
    <location>
        <begin position="119"/>
        <end position="142"/>
    </location>
</feature>
<name>A0A448WU52_9PLAT</name>